<dbReference type="Proteomes" id="UP000035170">
    <property type="component" value="Unassembled WGS sequence"/>
</dbReference>
<sequence>MIERFIQALTYLLPQGFAWPREPDSTLMRVLRAVAGMFDGLHRFTRATVFEWQPATTTTRMAEWEEATGLPDACFGEDQTLEERRFMLLMRLRGPVLPYEDSSPAAPEVIEAMCLAVGYTVTVSYNLPFRVGHRCGKRLGLLDGLLYITVILPAGRMRVGTARVGDRLINGPKTSSDLACLLRRTLPARYAPIFILK</sequence>
<dbReference type="Pfam" id="PF10076">
    <property type="entry name" value="Phage_Mu_Gp48"/>
    <property type="match status" value="1"/>
</dbReference>
<name>A0A0H2LX04_VARPD</name>
<evidence type="ECO:0000313" key="1">
    <source>
        <dbReference type="EMBL" id="KLN54739.1"/>
    </source>
</evidence>
<evidence type="ECO:0008006" key="3">
    <source>
        <dbReference type="Google" id="ProtNLM"/>
    </source>
</evidence>
<organism evidence="1 2">
    <name type="scientific">Variovorax paradoxus</name>
    <dbReference type="NCBI Taxonomy" id="34073"/>
    <lineage>
        <taxon>Bacteria</taxon>
        <taxon>Pseudomonadati</taxon>
        <taxon>Pseudomonadota</taxon>
        <taxon>Betaproteobacteria</taxon>
        <taxon>Burkholderiales</taxon>
        <taxon>Comamonadaceae</taxon>
        <taxon>Variovorax</taxon>
    </lineage>
</organism>
<dbReference type="AlphaFoldDB" id="A0A0H2LX04"/>
<gene>
    <name evidence="1" type="ORF">VPARA_40430</name>
</gene>
<reference evidence="1 2" key="1">
    <citation type="submission" date="2015-03" db="EMBL/GenBank/DDBJ databases">
        <title>Genome sequence of Variovorax paradoxus TBEA6.</title>
        <authorList>
            <person name="Poehlein A."/>
            <person name="Schuldes J."/>
            <person name="Wuebbeler J.H."/>
            <person name="Hiessl S."/>
            <person name="Steinbuechel A."/>
            <person name="Daniel R."/>
        </authorList>
    </citation>
    <scope>NUCLEOTIDE SEQUENCE [LARGE SCALE GENOMIC DNA]</scope>
    <source>
        <strain evidence="1 2">TBEA6</strain>
    </source>
</reference>
<dbReference type="PATRIC" id="fig|34073.19.peg.4139"/>
<comment type="caution">
    <text evidence="1">The sequence shown here is derived from an EMBL/GenBank/DDBJ whole genome shotgun (WGS) entry which is preliminary data.</text>
</comment>
<evidence type="ECO:0000313" key="2">
    <source>
        <dbReference type="Proteomes" id="UP000035170"/>
    </source>
</evidence>
<proteinExistence type="predicted"/>
<protein>
    <recommendedName>
        <fullName evidence="3">DUF2313 domain-containing protein</fullName>
    </recommendedName>
</protein>
<keyword evidence="2" id="KW-1185">Reference proteome</keyword>
<dbReference type="EMBL" id="JZWI01000021">
    <property type="protein sequence ID" value="KLN54739.1"/>
    <property type="molecule type" value="Genomic_DNA"/>
</dbReference>
<dbReference type="InterPro" id="IPR018755">
    <property type="entry name" value="Phage_Mu_Gp48"/>
</dbReference>
<dbReference type="RefSeq" id="WP_080966612.1">
    <property type="nucleotide sequence ID" value="NZ_JZWI01000021.1"/>
</dbReference>
<accession>A0A0H2LX04</accession>